<feature type="compositionally biased region" description="Low complexity" evidence="1">
    <location>
        <begin position="58"/>
        <end position="77"/>
    </location>
</feature>
<evidence type="ECO:0000313" key="2">
    <source>
        <dbReference type="EMBL" id="MEQ2245609.1"/>
    </source>
</evidence>
<evidence type="ECO:0000313" key="3">
    <source>
        <dbReference type="Proteomes" id="UP001482620"/>
    </source>
</evidence>
<accession>A0ABV0ULN1</accession>
<feature type="region of interest" description="Disordered" evidence="1">
    <location>
        <begin position="58"/>
        <end position="98"/>
    </location>
</feature>
<proteinExistence type="predicted"/>
<comment type="caution">
    <text evidence="2">The sequence shown here is derived from an EMBL/GenBank/DDBJ whole genome shotgun (WGS) entry which is preliminary data.</text>
</comment>
<keyword evidence="3" id="KW-1185">Reference proteome</keyword>
<dbReference type="EMBL" id="JAHRIQ010073798">
    <property type="protein sequence ID" value="MEQ2245609.1"/>
    <property type="molecule type" value="Genomic_DNA"/>
</dbReference>
<evidence type="ECO:0000256" key="1">
    <source>
        <dbReference type="SAM" id="MobiDB-lite"/>
    </source>
</evidence>
<reference evidence="2 3" key="1">
    <citation type="submission" date="2021-06" db="EMBL/GenBank/DDBJ databases">
        <authorList>
            <person name="Palmer J.M."/>
        </authorList>
    </citation>
    <scope>NUCLEOTIDE SEQUENCE [LARGE SCALE GENOMIC DNA]</scope>
    <source>
        <strain evidence="3">if_2019</strain>
        <tissue evidence="2">Muscle</tissue>
    </source>
</reference>
<gene>
    <name evidence="2" type="ORF">ILYODFUR_029756</name>
</gene>
<protein>
    <submittedName>
        <fullName evidence="2">Uncharacterized protein</fullName>
    </submittedName>
</protein>
<name>A0ABV0ULN1_9TELE</name>
<sequence>MGLKCLYHSVELCSVKLYKTSVTAKQEVPALEARPSLSPKQGLTLLYLCGEACGLAGSAQPGSQLSPPSQLPTPESQAEQSRGPPETLERVTARGGGEYMARSQPIVYTYSHSVTTSHTPPPALLVHLLYSN</sequence>
<organism evidence="2 3">
    <name type="scientific">Ilyodon furcidens</name>
    <name type="common">goldbreast splitfin</name>
    <dbReference type="NCBI Taxonomy" id="33524"/>
    <lineage>
        <taxon>Eukaryota</taxon>
        <taxon>Metazoa</taxon>
        <taxon>Chordata</taxon>
        <taxon>Craniata</taxon>
        <taxon>Vertebrata</taxon>
        <taxon>Euteleostomi</taxon>
        <taxon>Actinopterygii</taxon>
        <taxon>Neopterygii</taxon>
        <taxon>Teleostei</taxon>
        <taxon>Neoteleostei</taxon>
        <taxon>Acanthomorphata</taxon>
        <taxon>Ovalentaria</taxon>
        <taxon>Atherinomorphae</taxon>
        <taxon>Cyprinodontiformes</taxon>
        <taxon>Goodeidae</taxon>
        <taxon>Ilyodon</taxon>
    </lineage>
</organism>
<dbReference type="Proteomes" id="UP001482620">
    <property type="component" value="Unassembled WGS sequence"/>
</dbReference>